<dbReference type="Proteomes" id="UP001295423">
    <property type="component" value="Unassembled WGS sequence"/>
</dbReference>
<evidence type="ECO:0000313" key="2">
    <source>
        <dbReference type="EMBL" id="CAJ1937924.1"/>
    </source>
</evidence>
<dbReference type="Gene3D" id="3.40.525.10">
    <property type="entry name" value="CRAL-TRIO lipid binding domain"/>
    <property type="match status" value="1"/>
</dbReference>
<evidence type="ECO:0000313" key="3">
    <source>
        <dbReference type="Proteomes" id="UP001295423"/>
    </source>
</evidence>
<proteinExistence type="predicted"/>
<name>A0AAD2CLF5_9STRA</name>
<keyword evidence="3" id="KW-1185">Reference proteome</keyword>
<gene>
    <name evidence="2" type="ORF">CYCCA115_LOCUS5886</name>
</gene>
<evidence type="ECO:0000259" key="1">
    <source>
        <dbReference type="Pfam" id="PF20710"/>
    </source>
</evidence>
<organism evidence="2 3">
    <name type="scientific">Cylindrotheca closterium</name>
    <dbReference type="NCBI Taxonomy" id="2856"/>
    <lineage>
        <taxon>Eukaryota</taxon>
        <taxon>Sar</taxon>
        <taxon>Stramenopiles</taxon>
        <taxon>Ochrophyta</taxon>
        <taxon>Bacillariophyta</taxon>
        <taxon>Bacillariophyceae</taxon>
        <taxon>Bacillariophycidae</taxon>
        <taxon>Bacillariales</taxon>
        <taxon>Bacillariaceae</taxon>
        <taxon>Cylindrotheca</taxon>
    </lineage>
</organism>
<feature type="domain" description="DUF6824" evidence="1">
    <location>
        <begin position="335"/>
        <end position="416"/>
    </location>
</feature>
<accession>A0AAD2CLF5</accession>
<dbReference type="InterPro" id="IPR036865">
    <property type="entry name" value="CRAL-TRIO_dom_sf"/>
</dbReference>
<dbReference type="AlphaFoldDB" id="A0AAD2CLF5"/>
<dbReference type="InterPro" id="IPR049227">
    <property type="entry name" value="DUF6824"/>
</dbReference>
<dbReference type="EMBL" id="CAKOGP040000668">
    <property type="protein sequence ID" value="CAJ1937924.1"/>
    <property type="molecule type" value="Genomic_DNA"/>
</dbReference>
<reference evidence="2" key="1">
    <citation type="submission" date="2023-08" db="EMBL/GenBank/DDBJ databases">
        <authorList>
            <person name="Audoor S."/>
            <person name="Bilcke G."/>
        </authorList>
    </citation>
    <scope>NUCLEOTIDE SEQUENCE</scope>
</reference>
<comment type="caution">
    <text evidence="2">The sequence shown here is derived from an EMBL/GenBank/DDBJ whole genome shotgun (WGS) entry which is preliminary data.</text>
</comment>
<sequence>MISVHSRQDAKLALYEMRQTEEFLASEFSKLTVEERSEALDDIHCVGDELEESPEIIERLLVDFEEAVQHEGNAIYDIAVNQNKAFVEDPSFRLRFLRYNMHDVKRSVRQMMKFLENKATYFGEDKVAREITLKDLNDDDTQLLLAGLYHIQKERDQSGRIVLYLMTEMFGRSKVETMIRVAYYIFNNILIPITEVQTKGIVGVYYDVTKQGENFQMPGFTFLLTLMDAVTSFPMRYSALHICLKPKRSSLVLSNTLLRYTLSLTSSRTRTRTRIHYGTGMELQYALRGHGVPTENCPVKIDGGLRKDILNAWFHEHEADIRLTHWATNQPRPHDVLFGKGYRIQNHSGNYRFRSFLLSHRDEYDRAPRSLRPEITARLARALLENGTRFLKRGEGDEWIEVDLEEAAKKAGQLFRTFRKKT</sequence>
<dbReference type="Pfam" id="PF20710">
    <property type="entry name" value="DUF6824"/>
    <property type="match status" value="1"/>
</dbReference>
<protein>
    <recommendedName>
        <fullName evidence="1">DUF6824 domain-containing protein</fullName>
    </recommendedName>
</protein>